<dbReference type="AlphaFoldDB" id="A0ABD0J4P9"/>
<dbReference type="EMBL" id="JACVVK020000653">
    <property type="protein sequence ID" value="KAK7459751.1"/>
    <property type="molecule type" value="Genomic_DNA"/>
</dbReference>
<evidence type="ECO:0000313" key="2">
    <source>
        <dbReference type="Proteomes" id="UP001519460"/>
    </source>
</evidence>
<dbReference type="Proteomes" id="UP001519460">
    <property type="component" value="Unassembled WGS sequence"/>
</dbReference>
<sequence>MKLPGYLPTYLSQIIHVCTLVLRLCPGEDLGGNSNKTDLSSSCEAVLSEIRRFQVSSEQLREVYAAKYERYVALLGRIMGFSLASNDWKFSTNTARCHSAAPLDKFVGRLVQSS</sequence>
<evidence type="ECO:0000313" key="1">
    <source>
        <dbReference type="EMBL" id="KAK7459751.1"/>
    </source>
</evidence>
<keyword evidence="2" id="KW-1185">Reference proteome</keyword>
<gene>
    <name evidence="1" type="ORF">BaRGS_00038934</name>
</gene>
<name>A0ABD0J4P9_9CAEN</name>
<comment type="caution">
    <text evidence="1">The sequence shown here is derived from an EMBL/GenBank/DDBJ whole genome shotgun (WGS) entry which is preliminary data.</text>
</comment>
<protein>
    <submittedName>
        <fullName evidence="1">Uncharacterized protein</fullName>
    </submittedName>
</protein>
<reference evidence="1 2" key="1">
    <citation type="journal article" date="2023" name="Sci. Data">
        <title>Genome assembly of the Korean intertidal mud-creeper Batillaria attramentaria.</title>
        <authorList>
            <person name="Patra A.K."/>
            <person name="Ho P.T."/>
            <person name="Jun S."/>
            <person name="Lee S.J."/>
            <person name="Kim Y."/>
            <person name="Won Y.J."/>
        </authorList>
    </citation>
    <scope>NUCLEOTIDE SEQUENCE [LARGE SCALE GENOMIC DNA]</scope>
    <source>
        <strain evidence="1">Wonlab-2016</strain>
    </source>
</reference>
<proteinExistence type="predicted"/>
<accession>A0ABD0J4P9</accession>
<organism evidence="1 2">
    <name type="scientific">Batillaria attramentaria</name>
    <dbReference type="NCBI Taxonomy" id="370345"/>
    <lineage>
        <taxon>Eukaryota</taxon>
        <taxon>Metazoa</taxon>
        <taxon>Spiralia</taxon>
        <taxon>Lophotrochozoa</taxon>
        <taxon>Mollusca</taxon>
        <taxon>Gastropoda</taxon>
        <taxon>Caenogastropoda</taxon>
        <taxon>Sorbeoconcha</taxon>
        <taxon>Cerithioidea</taxon>
        <taxon>Batillariidae</taxon>
        <taxon>Batillaria</taxon>
    </lineage>
</organism>